<evidence type="ECO:0000313" key="3">
    <source>
        <dbReference type="EMBL" id="ANF22282.1"/>
    </source>
</evidence>
<dbReference type="InterPro" id="IPR005353">
    <property type="entry name" value="UPF0146"/>
</dbReference>
<reference evidence="4" key="1">
    <citation type="journal article" date="2016" name="Syst. Appl. Microbiol.">
        <title>Thermococcus piezophilus sp. nov., a novel hyperthermophilic and piezophilic archaeon with a broad pressure range for growth, isolated from a deepest hydrothermal vent at the Mid-Cayman Rise.</title>
        <authorList>
            <person name="Dalmasso C."/>
            <person name="Oger P."/>
            <person name="Selva G."/>
            <person name="Courtine D."/>
            <person name="L'Haridon S."/>
            <person name="Garlaschelli A."/>
            <person name="Roussel E."/>
            <person name="Miyazaki J."/>
            <person name="Reveillaud J."/>
            <person name="Jebbar M."/>
            <person name="Takai K."/>
            <person name="Maignien L."/>
            <person name="Alain K."/>
        </authorList>
    </citation>
    <scope>NUCLEOTIDE SEQUENCE [LARGE SCALE GENOMIC DNA]</scope>
    <source>
        <strain evidence="4">CDGS</strain>
    </source>
</reference>
<dbReference type="OrthoDB" id="59816at2157"/>
<dbReference type="InterPro" id="IPR029063">
    <property type="entry name" value="SAM-dependent_MTases_sf"/>
</dbReference>
<dbReference type="HAMAP" id="MF_00341">
    <property type="entry name" value="UPF0146"/>
    <property type="match status" value="1"/>
</dbReference>
<dbReference type="Proteomes" id="UP000076969">
    <property type="component" value="Chromosome"/>
</dbReference>
<dbReference type="NCBIfam" id="NF003165">
    <property type="entry name" value="PRK04148.1"/>
    <property type="match status" value="1"/>
</dbReference>
<accession>A0A172WFR8</accession>
<dbReference type="AlphaFoldDB" id="A0A172WFR8"/>
<dbReference type="RefSeq" id="WP_068664826.1">
    <property type="nucleotide sequence ID" value="NZ_CP015520.1"/>
</dbReference>
<evidence type="ECO:0000313" key="4">
    <source>
        <dbReference type="Proteomes" id="UP000076969"/>
    </source>
</evidence>
<dbReference type="PIRSF" id="PIRSF016725">
    <property type="entry name" value="UCP016725"/>
    <property type="match status" value="1"/>
</dbReference>
<sequence length="134" mass="15264">MPIEDFAEFLAEKVPKGKIVELGIGFQFKVALRLRERGYDVLAVDWNPASVERARELGINAVRDDIFNPRLKLYKDAKAMYSVRPTPEIVQQILELGKRLGLPVYILPLSGDTMPSNLKLINHRRLAIYMAKTI</sequence>
<evidence type="ECO:0000256" key="2">
    <source>
        <dbReference type="HAMAP-Rule" id="MF_00341"/>
    </source>
</evidence>
<keyword evidence="4" id="KW-1185">Reference proteome</keyword>
<proteinExistence type="inferred from homology"/>
<dbReference type="KEGG" id="tpie:A7C91_03120"/>
<comment type="similarity">
    <text evidence="1 2">Belongs to the UPF0146 family.</text>
</comment>
<evidence type="ECO:0000256" key="1">
    <source>
        <dbReference type="ARBA" id="ARBA00006969"/>
    </source>
</evidence>
<dbReference type="SUPFAM" id="SSF53335">
    <property type="entry name" value="S-adenosyl-L-methionine-dependent methyltransferases"/>
    <property type="match status" value="1"/>
</dbReference>
<gene>
    <name evidence="3" type="ORF">A7C91_03120</name>
</gene>
<dbReference type="Pfam" id="PF03686">
    <property type="entry name" value="UPF0146"/>
    <property type="match status" value="1"/>
</dbReference>
<name>A0A172WFR8_9EURY</name>
<dbReference type="Gene3D" id="3.40.50.150">
    <property type="entry name" value="Vaccinia Virus protein VP39"/>
    <property type="match status" value="1"/>
</dbReference>
<dbReference type="GeneID" id="28495152"/>
<protein>
    <recommendedName>
        <fullName evidence="2">UPF0146 protein A7C91_03120</fullName>
    </recommendedName>
</protein>
<organism evidence="3 4">
    <name type="scientific">Thermococcus piezophilus</name>
    <dbReference type="NCBI Taxonomy" id="1712654"/>
    <lineage>
        <taxon>Archaea</taxon>
        <taxon>Methanobacteriati</taxon>
        <taxon>Methanobacteriota</taxon>
        <taxon>Thermococci</taxon>
        <taxon>Thermococcales</taxon>
        <taxon>Thermococcaceae</taxon>
        <taxon>Thermococcus</taxon>
    </lineage>
</organism>
<dbReference type="EMBL" id="CP015520">
    <property type="protein sequence ID" value="ANF22282.1"/>
    <property type="molecule type" value="Genomic_DNA"/>
</dbReference>